<accession>A0A7H1QCM4</accession>
<evidence type="ECO:0000313" key="1">
    <source>
        <dbReference type="EMBL" id="QNT98054.1"/>
    </source>
</evidence>
<dbReference type="EMBL" id="CP051006">
    <property type="protein sequence ID" value="QNT98054.1"/>
    <property type="molecule type" value="Genomic_DNA"/>
</dbReference>
<protein>
    <submittedName>
        <fullName evidence="1">Uncharacterized protein</fullName>
    </submittedName>
</protein>
<evidence type="ECO:0000313" key="2">
    <source>
        <dbReference type="Proteomes" id="UP000516422"/>
    </source>
</evidence>
<proteinExistence type="predicted"/>
<name>A0A7H1QCM4_9ACTN</name>
<organism evidence="1 2">
    <name type="scientific">Streptomyces griseofuscus</name>
    <dbReference type="NCBI Taxonomy" id="146922"/>
    <lineage>
        <taxon>Bacteria</taxon>
        <taxon>Bacillati</taxon>
        <taxon>Actinomycetota</taxon>
        <taxon>Actinomycetes</taxon>
        <taxon>Kitasatosporales</taxon>
        <taxon>Streptomycetaceae</taxon>
        <taxon>Streptomyces</taxon>
    </lineage>
</organism>
<dbReference type="Proteomes" id="UP000516422">
    <property type="component" value="Chromosome"/>
</dbReference>
<reference evidence="1 2" key="1">
    <citation type="submission" date="2020-04" db="EMBL/GenBank/DDBJ databases">
        <title>Characterization and engineering of Streptomyces griseofuscus DSM40191 as a potential heterologous host for expression of BGCs.</title>
        <authorList>
            <person name="Gren T."/>
            <person name="Whitford C.M."/>
            <person name="Mohite O.S."/>
            <person name="Joergensen T.S."/>
            <person name="Nielsen J.B."/>
            <person name="Lee S.Y."/>
            <person name="Weber T."/>
        </authorList>
    </citation>
    <scope>NUCLEOTIDE SEQUENCE [LARGE SCALE GENOMIC DNA]</scope>
    <source>
        <strain evidence="1 2">DSM 40191</strain>
    </source>
</reference>
<sequence length="53" mass="5756">MKESSQSATVVALLADPDAPTEVAQRMARILPARLADKSDQGRQFDVEVISDQ</sequence>
<dbReference type="AlphaFoldDB" id="A0A7H1QCM4"/>
<gene>
    <name evidence="1" type="ORF">HEP81_07824</name>
</gene>
<dbReference type="KEGG" id="sgf:HEP81_07824"/>